<evidence type="ECO:0000313" key="3">
    <source>
        <dbReference type="EMBL" id="VXD05128.1"/>
    </source>
</evidence>
<evidence type="ECO:0000313" key="2">
    <source>
        <dbReference type="EMBL" id="SPZ85838.1"/>
    </source>
</evidence>
<evidence type="ECO:0000313" key="5">
    <source>
        <dbReference type="Proteomes" id="UP000432350"/>
    </source>
</evidence>
<reference evidence="3 5" key="2">
    <citation type="submission" date="2019-10" db="EMBL/GenBank/DDBJ databases">
        <authorList>
            <person name="Karimi E."/>
        </authorList>
    </citation>
    <scope>NUCLEOTIDE SEQUENCE [LARGE SCALE GENOMIC DNA]</scope>
    <source>
        <strain evidence="3">Sphingobacterium sp. 8BC</strain>
    </source>
</reference>
<sequence>MISNKTLLASLATAAILVSCNNQTPQEKAAEKMEHAEEKAADANEEAMKTSEDAATKDAEAVVYSDKAAANAAIASVTAPVLSNDKAKELYTKLGKTWVDRINAESADQALDKEKSLLDIKNEIEKSLADGKISASDKDNIMKYQSDCLAAIKAAL</sequence>
<protein>
    <recommendedName>
        <fullName evidence="6">Lipoprotein</fullName>
    </recommendedName>
</protein>
<dbReference type="Proteomes" id="UP000251241">
    <property type="component" value="Unassembled WGS sequence"/>
</dbReference>
<feature type="region of interest" description="Disordered" evidence="1">
    <location>
        <begin position="27"/>
        <end position="54"/>
    </location>
</feature>
<accession>A0A2X2IUZ9</accession>
<evidence type="ECO:0000256" key="1">
    <source>
        <dbReference type="SAM" id="MobiDB-lite"/>
    </source>
</evidence>
<name>A0A2X2IUZ9_SPHMU</name>
<dbReference type="EMBL" id="CABWMV010000025">
    <property type="protein sequence ID" value="VXD05128.1"/>
    <property type="molecule type" value="Genomic_DNA"/>
</dbReference>
<dbReference type="RefSeq" id="WP_046676283.1">
    <property type="nucleotide sequence ID" value="NZ_CP068086.1"/>
</dbReference>
<dbReference type="GeneID" id="97180877"/>
<dbReference type="PROSITE" id="PS51257">
    <property type="entry name" value="PROKAR_LIPOPROTEIN"/>
    <property type="match status" value="1"/>
</dbReference>
<dbReference type="EMBL" id="UAUU01000008">
    <property type="protein sequence ID" value="SPZ85838.1"/>
    <property type="molecule type" value="Genomic_DNA"/>
</dbReference>
<evidence type="ECO:0008006" key="6">
    <source>
        <dbReference type="Google" id="ProtNLM"/>
    </source>
</evidence>
<gene>
    <name evidence="2" type="ORF">NCTC11343_02402</name>
    <name evidence="3" type="ORF">SPHINGO8BC_60413</name>
</gene>
<reference evidence="2 4" key="1">
    <citation type="submission" date="2018-06" db="EMBL/GenBank/DDBJ databases">
        <authorList>
            <consortium name="Pathogen Informatics"/>
            <person name="Doyle S."/>
        </authorList>
    </citation>
    <scope>NUCLEOTIDE SEQUENCE [LARGE SCALE GENOMIC DNA]</scope>
    <source>
        <strain evidence="2 4">NCTC11343</strain>
    </source>
</reference>
<organism evidence="2 4">
    <name type="scientific">Sphingobacterium multivorum</name>
    <dbReference type="NCBI Taxonomy" id="28454"/>
    <lineage>
        <taxon>Bacteria</taxon>
        <taxon>Pseudomonadati</taxon>
        <taxon>Bacteroidota</taxon>
        <taxon>Sphingobacteriia</taxon>
        <taxon>Sphingobacteriales</taxon>
        <taxon>Sphingobacteriaceae</taxon>
        <taxon>Sphingobacterium</taxon>
    </lineage>
</organism>
<feature type="compositionally biased region" description="Basic and acidic residues" evidence="1">
    <location>
        <begin position="28"/>
        <end position="54"/>
    </location>
</feature>
<dbReference type="AlphaFoldDB" id="A0A2X2IUZ9"/>
<accession>A0A654DHM3</accession>
<proteinExistence type="predicted"/>
<evidence type="ECO:0000313" key="4">
    <source>
        <dbReference type="Proteomes" id="UP000251241"/>
    </source>
</evidence>
<dbReference type="Proteomes" id="UP000432350">
    <property type="component" value="Unassembled WGS sequence"/>
</dbReference>